<evidence type="ECO:0000259" key="6">
    <source>
        <dbReference type="Pfam" id="PF07291"/>
    </source>
</evidence>
<evidence type="ECO:0000256" key="1">
    <source>
        <dbReference type="ARBA" id="ARBA00004141"/>
    </source>
</evidence>
<comment type="subcellular location">
    <subcellularLocation>
        <location evidence="1">Membrane</location>
        <topology evidence="1">Multi-pass membrane protein</topology>
    </subcellularLocation>
</comment>
<feature type="transmembrane region" description="Helical" evidence="5">
    <location>
        <begin position="124"/>
        <end position="140"/>
    </location>
</feature>
<keyword evidence="8" id="KW-1185">Reference proteome</keyword>
<dbReference type="GO" id="GO:0030416">
    <property type="term" value="P:methylamine metabolic process"/>
    <property type="evidence" value="ECO:0007669"/>
    <property type="project" value="InterPro"/>
</dbReference>
<accession>A0A4Q1CND6</accession>
<gene>
    <name evidence="7" type="ORF">ESA94_03700</name>
</gene>
<keyword evidence="3 5" id="KW-1133">Transmembrane helix</keyword>
<dbReference type="OrthoDB" id="648842at2"/>
<comment type="caution">
    <text evidence="7">The sequence shown here is derived from an EMBL/GenBank/DDBJ whole genome shotgun (WGS) entry which is preliminary data.</text>
</comment>
<evidence type="ECO:0000256" key="5">
    <source>
        <dbReference type="SAM" id="Phobius"/>
    </source>
</evidence>
<evidence type="ECO:0000313" key="7">
    <source>
        <dbReference type="EMBL" id="RXK62129.1"/>
    </source>
</evidence>
<dbReference type="NCBIfam" id="NF045576">
    <property type="entry name" value="BT_3928_fam"/>
    <property type="match status" value="1"/>
</dbReference>
<evidence type="ECO:0000313" key="8">
    <source>
        <dbReference type="Proteomes" id="UP000290204"/>
    </source>
</evidence>
<sequence length="369" mass="41720">MNKSLTVVRWFVGILFIFSGLVKANDPLGLSYKMQEFFEAWSINGFHDYTLAMSVLMNAFEIIAGVAVIVGWRMRLFSWLLLLLIIFFTFLTGYAWLAKNPDGMPKFASCGCFGDCLPLTPVQSFLKDLLLLVLIGFIFFNSKKIKPLFKTAWLNVLKVAAAVVFAFGLQWYTLKHLPIVDCLPFKQGNNLVELRKLPADAVPDKYEYQFIYEKDGKQQSFAMTNLPDSTWKFVDRKQTLVAKGKNNEPKIKDFDLKNPDGVDVTSEVLEQKGTYYLLFVQQFNDLKTSDAWVKQMSSLAKKSKLIIITSVPDVAKDFMASDIILGQMQLLVCDVTAIKTAARAIPTLYKMNGPVVEGKWSAADFNKVK</sequence>
<dbReference type="InterPro" id="IPR009908">
    <property type="entry name" value="Methylamine_util_MauE"/>
</dbReference>
<evidence type="ECO:0000256" key="2">
    <source>
        <dbReference type="ARBA" id="ARBA00022692"/>
    </source>
</evidence>
<evidence type="ECO:0000256" key="4">
    <source>
        <dbReference type="ARBA" id="ARBA00023136"/>
    </source>
</evidence>
<feature type="transmembrane region" description="Helical" evidence="5">
    <location>
        <begin position="79"/>
        <end position="97"/>
    </location>
</feature>
<organism evidence="7 8">
    <name type="scientific">Lacibacter luteus</name>
    <dbReference type="NCBI Taxonomy" id="2508719"/>
    <lineage>
        <taxon>Bacteria</taxon>
        <taxon>Pseudomonadati</taxon>
        <taxon>Bacteroidota</taxon>
        <taxon>Chitinophagia</taxon>
        <taxon>Chitinophagales</taxon>
        <taxon>Chitinophagaceae</taxon>
        <taxon>Lacibacter</taxon>
    </lineage>
</organism>
<feature type="transmembrane region" description="Helical" evidence="5">
    <location>
        <begin position="51"/>
        <end position="72"/>
    </location>
</feature>
<dbReference type="Proteomes" id="UP000290204">
    <property type="component" value="Unassembled WGS sequence"/>
</dbReference>
<keyword evidence="2 5" id="KW-0812">Transmembrane</keyword>
<feature type="transmembrane region" description="Helical" evidence="5">
    <location>
        <begin position="152"/>
        <end position="172"/>
    </location>
</feature>
<evidence type="ECO:0000256" key="3">
    <source>
        <dbReference type="ARBA" id="ARBA00022989"/>
    </source>
</evidence>
<dbReference type="RefSeq" id="WP_129129500.1">
    <property type="nucleotide sequence ID" value="NZ_SDHW01000001.1"/>
</dbReference>
<dbReference type="GO" id="GO:0016020">
    <property type="term" value="C:membrane"/>
    <property type="evidence" value="ECO:0007669"/>
    <property type="project" value="UniProtKB-SubCell"/>
</dbReference>
<reference evidence="7 8" key="1">
    <citation type="submission" date="2019-01" db="EMBL/GenBank/DDBJ databases">
        <title>Lacibacter sp. strain TTM-7.</title>
        <authorList>
            <person name="Chen W.-M."/>
        </authorList>
    </citation>
    <scope>NUCLEOTIDE SEQUENCE [LARGE SCALE GENOMIC DNA]</scope>
    <source>
        <strain evidence="7 8">TTM-7</strain>
    </source>
</reference>
<proteinExistence type="predicted"/>
<name>A0A4Q1CND6_9BACT</name>
<dbReference type="Pfam" id="PF07291">
    <property type="entry name" value="MauE"/>
    <property type="match status" value="1"/>
</dbReference>
<dbReference type="AlphaFoldDB" id="A0A4Q1CND6"/>
<keyword evidence="4 5" id="KW-0472">Membrane</keyword>
<protein>
    <submittedName>
        <fullName evidence="7">DoxX family protein</fullName>
    </submittedName>
</protein>
<dbReference type="EMBL" id="SDHW01000001">
    <property type="protein sequence ID" value="RXK62129.1"/>
    <property type="molecule type" value="Genomic_DNA"/>
</dbReference>
<feature type="domain" description="Methylamine utilisation protein MauE" evidence="6">
    <location>
        <begin position="1"/>
        <end position="139"/>
    </location>
</feature>